<evidence type="ECO:0000313" key="2">
    <source>
        <dbReference type="EnsemblMetazoa" id="ASIC012005-PA"/>
    </source>
</evidence>
<proteinExistence type="predicted"/>
<keyword evidence="3" id="KW-1185">Reference proteome</keyword>
<reference evidence="1 3" key="1">
    <citation type="journal article" date="2014" name="BMC Genomics">
        <title>Genome sequence of Anopheles sinensis provides insight into genetics basis of mosquito competence for malaria parasites.</title>
        <authorList>
            <person name="Zhou D."/>
            <person name="Zhang D."/>
            <person name="Ding G."/>
            <person name="Shi L."/>
            <person name="Hou Q."/>
            <person name="Ye Y."/>
            <person name="Xu Y."/>
            <person name="Zhou H."/>
            <person name="Xiong C."/>
            <person name="Li S."/>
            <person name="Yu J."/>
            <person name="Hong S."/>
            <person name="Yu X."/>
            <person name="Zou P."/>
            <person name="Chen C."/>
            <person name="Chang X."/>
            <person name="Wang W."/>
            <person name="Lv Y."/>
            <person name="Sun Y."/>
            <person name="Ma L."/>
            <person name="Shen B."/>
            <person name="Zhu C."/>
        </authorList>
    </citation>
    <scope>NUCLEOTIDE SEQUENCE [LARGE SCALE GENOMIC DNA]</scope>
</reference>
<dbReference type="AlphaFoldDB" id="A0A084W1S2"/>
<dbReference type="EMBL" id="ATLV01019415">
    <property type="status" value="NOT_ANNOTATED_CDS"/>
    <property type="molecule type" value="Genomic_DNA"/>
</dbReference>
<dbReference type="VEuPathDB" id="VectorBase:ASIC012005"/>
<name>A0A084W1S2_ANOSI</name>
<reference evidence="2" key="2">
    <citation type="submission" date="2020-05" db="UniProtKB">
        <authorList>
            <consortium name="EnsemblMetazoa"/>
        </authorList>
    </citation>
    <scope>IDENTIFICATION</scope>
</reference>
<accession>A0A084W1S2</accession>
<gene>
    <name evidence="1" type="ORF">ZHAS_00012005</name>
</gene>
<dbReference type="EMBL" id="KE525269">
    <property type="protein sequence ID" value="KFB44166.1"/>
    <property type="molecule type" value="Genomic_DNA"/>
</dbReference>
<sequence length="140" mass="15759">MTLGKKESWSEAPTDFTMKLFYIVGENCCSSVGGSTQLNDFEKRASPDMPSPERILPIDIRRFDRQSFCKQFSEQKTSENSIGLEGSASFYRQAGCVYALQRKEERQSGARACTKCRSTDGSNYIGQQFGFIIHSANRKV</sequence>
<organism evidence="1">
    <name type="scientific">Anopheles sinensis</name>
    <name type="common">Mosquito</name>
    <dbReference type="NCBI Taxonomy" id="74873"/>
    <lineage>
        <taxon>Eukaryota</taxon>
        <taxon>Metazoa</taxon>
        <taxon>Ecdysozoa</taxon>
        <taxon>Arthropoda</taxon>
        <taxon>Hexapoda</taxon>
        <taxon>Insecta</taxon>
        <taxon>Pterygota</taxon>
        <taxon>Neoptera</taxon>
        <taxon>Endopterygota</taxon>
        <taxon>Diptera</taxon>
        <taxon>Nematocera</taxon>
        <taxon>Culicoidea</taxon>
        <taxon>Culicidae</taxon>
        <taxon>Anophelinae</taxon>
        <taxon>Anopheles</taxon>
    </lineage>
</organism>
<dbReference type="Proteomes" id="UP000030765">
    <property type="component" value="Unassembled WGS sequence"/>
</dbReference>
<evidence type="ECO:0000313" key="1">
    <source>
        <dbReference type="EMBL" id="KFB44166.1"/>
    </source>
</evidence>
<protein>
    <submittedName>
        <fullName evidence="1 2">MarR family transcriptional regulator</fullName>
    </submittedName>
</protein>
<dbReference type="EnsemblMetazoa" id="ASIC012005-RA">
    <property type="protein sequence ID" value="ASIC012005-PA"/>
    <property type="gene ID" value="ASIC012005"/>
</dbReference>
<evidence type="ECO:0000313" key="3">
    <source>
        <dbReference type="Proteomes" id="UP000030765"/>
    </source>
</evidence>